<dbReference type="EMBL" id="JNVM01000022">
    <property type="protein sequence ID" value="KEQ23435.1"/>
    <property type="molecule type" value="Genomic_DNA"/>
</dbReference>
<dbReference type="RefSeq" id="WP_036688641.1">
    <property type="nucleotide sequence ID" value="NZ_FYEP01000001.1"/>
</dbReference>
<dbReference type="Proteomes" id="UP000028123">
    <property type="component" value="Unassembled WGS sequence"/>
</dbReference>
<sequence>MRTFADDLFTWAHNIFKKQPRKQDMDIFKLANAAGAILNDAKIAMFELRTIKFISSATGRALDLHGIDRKMPRHAGEPDENYRSRLLAAYDLYRLGGTEIGMKSVLASLGYADATLYPLWREKYNLNPNAEYLGKWSQFVIMLDVTNREITAGKRMIFRDSINRAKPIESKLLWLLMFMYVQELIPHSVNAHMKVFMKASYQAAPVYSAAARIRINVRQNVIDDYLMIKYFWKISSKPAPYPFQLDGKMKLGAQALEHGGRHRLGLIVSRSGEIKERSFLV</sequence>
<dbReference type="OrthoDB" id="25751at2"/>
<accession>A0A081NYB2</accession>
<gene>
    <name evidence="1" type="ORF">ET33_16550</name>
</gene>
<dbReference type="eggNOG" id="ENOG502ZAX3">
    <property type="taxonomic scope" value="Bacteria"/>
</dbReference>
<evidence type="ECO:0000313" key="1">
    <source>
        <dbReference type="EMBL" id="KEQ23435.1"/>
    </source>
</evidence>
<evidence type="ECO:0000313" key="2">
    <source>
        <dbReference type="Proteomes" id="UP000028123"/>
    </source>
</evidence>
<dbReference type="Pfam" id="PF09684">
    <property type="entry name" value="Tail_P2_I"/>
    <property type="match status" value="1"/>
</dbReference>
<comment type="caution">
    <text evidence="1">The sequence shown here is derived from an EMBL/GenBank/DDBJ whole genome shotgun (WGS) entry which is preliminary data.</text>
</comment>
<keyword evidence="2" id="KW-1185">Reference proteome</keyword>
<proteinExistence type="predicted"/>
<protein>
    <submittedName>
        <fullName evidence="1">Uncharacterized protein</fullName>
    </submittedName>
</protein>
<dbReference type="InterPro" id="IPR006521">
    <property type="entry name" value="Tail_protein_I"/>
</dbReference>
<dbReference type="AlphaFoldDB" id="A0A081NYB2"/>
<organism evidence="1 2">
    <name type="scientific">Paenibacillus tyrfis</name>
    <dbReference type="NCBI Taxonomy" id="1501230"/>
    <lineage>
        <taxon>Bacteria</taxon>
        <taxon>Bacillati</taxon>
        <taxon>Bacillota</taxon>
        <taxon>Bacilli</taxon>
        <taxon>Bacillales</taxon>
        <taxon>Paenibacillaceae</taxon>
        <taxon>Paenibacillus</taxon>
    </lineage>
</organism>
<reference evidence="1 2" key="1">
    <citation type="submission" date="2014-06" db="EMBL/GenBank/DDBJ databases">
        <title>Draft genome sequence of Paenibacillus sp. MSt1.</title>
        <authorList>
            <person name="Aw Y.K."/>
            <person name="Ong K.S."/>
            <person name="Gan H.M."/>
            <person name="Lee S.M."/>
        </authorList>
    </citation>
    <scope>NUCLEOTIDE SEQUENCE [LARGE SCALE GENOMIC DNA]</scope>
    <source>
        <strain evidence="1 2">MSt1</strain>
    </source>
</reference>
<name>A0A081NYB2_9BACL</name>